<evidence type="ECO:0000313" key="2">
    <source>
        <dbReference type="EMBL" id="CAD7093930.1"/>
    </source>
</evidence>
<organism evidence="2 3">
    <name type="scientific">Hermetia illucens</name>
    <name type="common">Black soldier fly</name>
    <dbReference type="NCBI Taxonomy" id="343691"/>
    <lineage>
        <taxon>Eukaryota</taxon>
        <taxon>Metazoa</taxon>
        <taxon>Ecdysozoa</taxon>
        <taxon>Arthropoda</taxon>
        <taxon>Hexapoda</taxon>
        <taxon>Insecta</taxon>
        <taxon>Pterygota</taxon>
        <taxon>Neoptera</taxon>
        <taxon>Endopterygota</taxon>
        <taxon>Diptera</taxon>
        <taxon>Brachycera</taxon>
        <taxon>Stratiomyomorpha</taxon>
        <taxon>Stratiomyidae</taxon>
        <taxon>Hermetiinae</taxon>
        <taxon>Hermetia</taxon>
    </lineage>
</organism>
<reference evidence="2 3" key="1">
    <citation type="submission" date="2020-11" db="EMBL/GenBank/DDBJ databases">
        <authorList>
            <person name="Wallbank WR R."/>
            <person name="Pardo Diaz C."/>
            <person name="Kozak K."/>
            <person name="Martin S."/>
            <person name="Jiggins C."/>
            <person name="Moest M."/>
            <person name="Warren A I."/>
            <person name="Generalovic N T."/>
            <person name="Byers J.R.P. K."/>
            <person name="Montejo-Kovacevich G."/>
            <person name="Yen C E."/>
        </authorList>
    </citation>
    <scope>NUCLEOTIDE SEQUENCE [LARGE SCALE GENOMIC DNA]</scope>
</reference>
<dbReference type="AlphaFoldDB" id="A0A7R8V867"/>
<feature type="transmembrane region" description="Helical" evidence="1">
    <location>
        <begin position="38"/>
        <end position="57"/>
    </location>
</feature>
<evidence type="ECO:0000256" key="1">
    <source>
        <dbReference type="SAM" id="Phobius"/>
    </source>
</evidence>
<protein>
    <submittedName>
        <fullName evidence="2">Uncharacterized protein</fullName>
    </submittedName>
</protein>
<evidence type="ECO:0000313" key="3">
    <source>
        <dbReference type="Proteomes" id="UP000594454"/>
    </source>
</evidence>
<keyword evidence="1" id="KW-0472">Membrane</keyword>
<dbReference type="EMBL" id="LR899015">
    <property type="protein sequence ID" value="CAD7093930.1"/>
    <property type="molecule type" value="Genomic_DNA"/>
</dbReference>
<dbReference type="Proteomes" id="UP000594454">
    <property type="component" value="Chromosome 7"/>
</dbReference>
<gene>
    <name evidence="2" type="ORF">HERILL_LOCUS16182</name>
</gene>
<dbReference type="EMBL" id="LR899015">
    <property type="protein sequence ID" value="CAD7093929.1"/>
    <property type="molecule type" value="Genomic_DNA"/>
</dbReference>
<dbReference type="InParanoid" id="A0A7R8V867"/>
<keyword evidence="1" id="KW-1133">Transmembrane helix</keyword>
<proteinExistence type="predicted"/>
<keyword evidence="3" id="KW-1185">Reference proteome</keyword>
<dbReference type="EMBL" id="LR899015">
    <property type="protein sequence ID" value="CAD7093928.1"/>
    <property type="molecule type" value="Genomic_DNA"/>
</dbReference>
<sequence length="111" mass="13193">MFRYTLPSGTFVFSNLPLGTNTEGLVAAPEIESPFEPYIHLVFTYILFLFLFIYQLLKTQISLAGGFGTWWNEIRGIQPRPVHVADGSPEFYDCFWRRFRQEIRHERRIWM</sequence>
<name>A0A7R8V867_HERIL</name>
<keyword evidence="1" id="KW-0812">Transmembrane</keyword>
<accession>A0A7R8V867</accession>